<gene>
    <name evidence="1" type="ORF">WN51_12525</name>
</gene>
<accession>A0A0N0BHC8</accession>
<dbReference type="STRING" id="166423.A0A0N0BHC8"/>
<evidence type="ECO:0000313" key="1">
    <source>
        <dbReference type="EMBL" id="KOX76038.1"/>
    </source>
</evidence>
<name>A0A0N0BHC8_9HYME</name>
<dbReference type="OrthoDB" id="9986793at2759"/>
<dbReference type="AlphaFoldDB" id="A0A0N0BHC8"/>
<dbReference type="Proteomes" id="UP000053105">
    <property type="component" value="Unassembled WGS sequence"/>
</dbReference>
<dbReference type="EMBL" id="KQ435755">
    <property type="protein sequence ID" value="KOX76038.1"/>
    <property type="molecule type" value="Genomic_DNA"/>
</dbReference>
<organism evidence="1 2">
    <name type="scientific">Melipona quadrifasciata</name>
    <dbReference type="NCBI Taxonomy" id="166423"/>
    <lineage>
        <taxon>Eukaryota</taxon>
        <taxon>Metazoa</taxon>
        <taxon>Ecdysozoa</taxon>
        <taxon>Arthropoda</taxon>
        <taxon>Hexapoda</taxon>
        <taxon>Insecta</taxon>
        <taxon>Pterygota</taxon>
        <taxon>Neoptera</taxon>
        <taxon>Endopterygota</taxon>
        <taxon>Hymenoptera</taxon>
        <taxon>Apocrita</taxon>
        <taxon>Aculeata</taxon>
        <taxon>Apoidea</taxon>
        <taxon>Anthophila</taxon>
        <taxon>Apidae</taxon>
        <taxon>Melipona</taxon>
    </lineage>
</organism>
<proteinExistence type="predicted"/>
<protein>
    <submittedName>
        <fullName evidence="1">Uncharacterized protein</fullName>
    </submittedName>
</protein>
<reference evidence="1 2" key="1">
    <citation type="submission" date="2015-07" db="EMBL/GenBank/DDBJ databases">
        <title>The genome of Melipona quadrifasciata.</title>
        <authorList>
            <person name="Pan H."/>
            <person name="Kapheim K."/>
        </authorList>
    </citation>
    <scope>NUCLEOTIDE SEQUENCE [LARGE SCALE GENOMIC DNA]</scope>
    <source>
        <strain evidence="1">0111107301</strain>
        <tissue evidence="1">Whole body</tissue>
    </source>
</reference>
<keyword evidence="2" id="KW-1185">Reference proteome</keyword>
<evidence type="ECO:0000313" key="2">
    <source>
        <dbReference type="Proteomes" id="UP000053105"/>
    </source>
</evidence>
<sequence>MKVHISLRQFARETNISVSNIFRMLHKEKFHLFHLSVHQAFDGTVFENRLNFYQ</sequence>